<organism evidence="3 5">
    <name type="scientific">Brucella anthropi</name>
    <name type="common">Ochrobactrum anthropi</name>
    <dbReference type="NCBI Taxonomy" id="529"/>
    <lineage>
        <taxon>Bacteria</taxon>
        <taxon>Pseudomonadati</taxon>
        <taxon>Pseudomonadota</taxon>
        <taxon>Alphaproteobacteria</taxon>
        <taxon>Hyphomicrobiales</taxon>
        <taxon>Brucellaceae</taxon>
        <taxon>Brucella/Ochrobactrum group</taxon>
        <taxon>Brucella</taxon>
    </lineage>
</organism>
<dbReference type="GO" id="GO:0016787">
    <property type="term" value="F:hydrolase activity"/>
    <property type="evidence" value="ECO:0007669"/>
    <property type="project" value="UniProtKB-KW"/>
</dbReference>
<dbReference type="InterPro" id="IPR011008">
    <property type="entry name" value="Dimeric_a/b-barrel"/>
</dbReference>
<evidence type="ECO:0000313" key="5">
    <source>
        <dbReference type="Proteomes" id="UP000441102"/>
    </source>
</evidence>
<dbReference type="Pfam" id="PF03795">
    <property type="entry name" value="YCII"/>
    <property type="match status" value="1"/>
</dbReference>
<comment type="caution">
    <text evidence="3">The sequence shown here is derived from an EMBL/GenBank/DDBJ whole genome shotgun (WGS) entry which is preliminary data.</text>
</comment>
<sequence length="95" mass="10566">MFVVNLTYIKPLEEIGRHLEAHREFLDRQYADGVFLASGPKNPRDGGVILASGKVSKSELDAILRLDPFRQHGLATYDVVEFTPAKYAPPLGDLL</sequence>
<comment type="similarity">
    <text evidence="1">Belongs to the YciI family.</text>
</comment>
<dbReference type="PANTHER" id="PTHR37828:SF1">
    <property type="entry name" value="YCII-RELATED DOMAIN-CONTAINING PROTEIN"/>
    <property type="match status" value="1"/>
</dbReference>
<dbReference type="InterPro" id="IPR005545">
    <property type="entry name" value="YCII"/>
</dbReference>
<dbReference type="Proteomes" id="UP000642265">
    <property type="component" value="Unassembled WGS sequence"/>
</dbReference>
<reference evidence="4" key="3">
    <citation type="submission" date="2020-10" db="EMBL/GenBank/DDBJ databases">
        <title>Enrichment of novel Verrucomicrobia, Bacteroidetes and Krumholzibacteria in an oxygen-limited, methane- and iron-fed bioreactor inoculated with Bothnian Sea sediments.</title>
        <authorList>
            <person name="Martins P.D."/>
            <person name="de Jong A."/>
            <person name="Lenstra W.K."/>
            <person name="van Helmond N.A.G.M."/>
            <person name="Slomp C.P."/>
            <person name="Jetten M.S.M."/>
            <person name="Welte C.U."/>
            <person name="Rasigraf O."/>
        </authorList>
    </citation>
    <scope>NUCLEOTIDE SEQUENCE</scope>
    <source>
        <strain evidence="4">MAG47</strain>
    </source>
</reference>
<dbReference type="EMBL" id="JACZKO010000041">
    <property type="protein sequence ID" value="MBE0562433.1"/>
    <property type="molecule type" value="Genomic_DNA"/>
</dbReference>
<gene>
    <name evidence="3" type="ORF">F9L06_20345</name>
    <name evidence="4" type="ORF">IH622_16630</name>
</gene>
<reference evidence="4" key="2">
    <citation type="submission" date="2020-09" db="EMBL/GenBank/DDBJ databases">
        <authorList>
            <person name="Dalcin Martins P."/>
        </authorList>
    </citation>
    <scope>NUCLEOTIDE SEQUENCE</scope>
    <source>
        <strain evidence="4">MAG47</strain>
    </source>
</reference>
<proteinExistence type="inferred from homology"/>
<dbReference type="Proteomes" id="UP000441102">
    <property type="component" value="Unassembled WGS sequence"/>
</dbReference>
<evidence type="ECO:0000313" key="4">
    <source>
        <dbReference type="EMBL" id="MBE0562433.1"/>
    </source>
</evidence>
<accession>A0A011TS51</accession>
<dbReference type="SUPFAM" id="SSF54909">
    <property type="entry name" value="Dimeric alpha+beta barrel"/>
    <property type="match status" value="1"/>
</dbReference>
<evidence type="ECO:0000259" key="2">
    <source>
        <dbReference type="Pfam" id="PF03795"/>
    </source>
</evidence>
<evidence type="ECO:0000256" key="1">
    <source>
        <dbReference type="ARBA" id="ARBA00007689"/>
    </source>
</evidence>
<feature type="domain" description="YCII-related" evidence="2">
    <location>
        <begin position="1"/>
        <end position="83"/>
    </location>
</feature>
<dbReference type="RefSeq" id="WP_036585790.1">
    <property type="nucleotide sequence ID" value="NZ_CP008820.1"/>
</dbReference>
<evidence type="ECO:0000313" key="3">
    <source>
        <dbReference type="EMBL" id="KAB2793274.1"/>
    </source>
</evidence>
<dbReference type="PANTHER" id="PTHR37828">
    <property type="entry name" value="GSR2449 PROTEIN"/>
    <property type="match status" value="1"/>
</dbReference>
<dbReference type="EMBL" id="WBWX01000009">
    <property type="protein sequence ID" value="KAB2793274.1"/>
    <property type="molecule type" value="Genomic_DNA"/>
</dbReference>
<name>A0A011TS51_BRUAN</name>
<dbReference type="KEGG" id="oah:DR92_2097"/>
<dbReference type="AlphaFoldDB" id="A0A011TS51"/>
<keyword evidence="3" id="KW-0378">Hydrolase</keyword>
<reference evidence="3 5" key="1">
    <citation type="submission" date="2019-09" db="EMBL/GenBank/DDBJ databases">
        <title>Taxonomic organization of the family Brucellaceae based on a phylogenomic approach.</title>
        <authorList>
            <person name="Leclercq S."/>
            <person name="Cloeckaert A."/>
            <person name="Zygmunt M.S."/>
        </authorList>
    </citation>
    <scope>NUCLEOTIDE SEQUENCE [LARGE SCALE GENOMIC DNA]</scope>
    <source>
        <strain evidence="3 5">CCUG 34461</strain>
    </source>
</reference>
<protein>
    <submittedName>
        <fullName evidence="3">GTP cyclohydrolase</fullName>
    </submittedName>
</protein>